<keyword evidence="3" id="KW-1185">Reference proteome</keyword>
<evidence type="ECO:0000313" key="2">
    <source>
        <dbReference type="EMBL" id="SJL13293.1"/>
    </source>
</evidence>
<dbReference type="Proteomes" id="UP000219338">
    <property type="component" value="Unassembled WGS sequence"/>
</dbReference>
<protein>
    <submittedName>
        <fullName evidence="2">Uncharacterized protein</fullName>
    </submittedName>
</protein>
<reference evidence="3" key="1">
    <citation type="journal article" date="2017" name="Nat. Ecol. Evol.">
        <title>Genome expansion and lineage-specific genetic innovations in the forest pathogenic fungi Armillaria.</title>
        <authorList>
            <person name="Sipos G."/>
            <person name="Prasanna A.N."/>
            <person name="Walter M.C."/>
            <person name="O'Connor E."/>
            <person name="Balint B."/>
            <person name="Krizsan K."/>
            <person name="Kiss B."/>
            <person name="Hess J."/>
            <person name="Varga T."/>
            <person name="Slot J."/>
            <person name="Riley R."/>
            <person name="Boka B."/>
            <person name="Rigling D."/>
            <person name="Barry K."/>
            <person name="Lee J."/>
            <person name="Mihaltcheva S."/>
            <person name="LaButti K."/>
            <person name="Lipzen A."/>
            <person name="Waldron R."/>
            <person name="Moloney N.M."/>
            <person name="Sperisen C."/>
            <person name="Kredics L."/>
            <person name="Vagvoelgyi C."/>
            <person name="Patrignani A."/>
            <person name="Fitzpatrick D."/>
            <person name="Nagy I."/>
            <person name="Doyle S."/>
            <person name="Anderson J.B."/>
            <person name="Grigoriev I.V."/>
            <person name="Gueldener U."/>
            <person name="Muensterkoetter M."/>
            <person name="Nagy L.G."/>
        </authorList>
    </citation>
    <scope>NUCLEOTIDE SEQUENCE [LARGE SCALE GENOMIC DNA]</scope>
    <source>
        <strain evidence="3">C18/9</strain>
    </source>
</reference>
<gene>
    <name evidence="2" type="ORF">ARMOST_16733</name>
</gene>
<name>A0A284RX10_ARMOS</name>
<evidence type="ECO:0000256" key="1">
    <source>
        <dbReference type="SAM" id="MobiDB-lite"/>
    </source>
</evidence>
<organism evidence="2 3">
    <name type="scientific">Armillaria ostoyae</name>
    <name type="common">Armillaria root rot fungus</name>
    <dbReference type="NCBI Taxonomy" id="47428"/>
    <lineage>
        <taxon>Eukaryota</taxon>
        <taxon>Fungi</taxon>
        <taxon>Dikarya</taxon>
        <taxon>Basidiomycota</taxon>
        <taxon>Agaricomycotina</taxon>
        <taxon>Agaricomycetes</taxon>
        <taxon>Agaricomycetidae</taxon>
        <taxon>Agaricales</taxon>
        <taxon>Marasmiineae</taxon>
        <taxon>Physalacriaceae</taxon>
        <taxon>Armillaria</taxon>
    </lineage>
</organism>
<evidence type="ECO:0000313" key="3">
    <source>
        <dbReference type="Proteomes" id="UP000219338"/>
    </source>
</evidence>
<feature type="compositionally biased region" description="Polar residues" evidence="1">
    <location>
        <begin position="103"/>
        <end position="115"/>
    </location>
</feature>
<feature type="region of interest" description="Disordered" evidence="1">
    <location>
        <begin position="77"/>
        <end position="115"/>
    </location>
</feature>
<dbReference type="EMBL" id="FUEG01000019">
    <property type="protein sequence ID" value="SJL13293.1"/>
    <property type="molecule type" value="Genomic_DNA"/>
</dbReference>
<dbReference type="AlphaFoldDB" id="A0A284RX10"/>
<sequence length="115" mass="12585">MNIFDINQYIAPPVTIYPPIIHPAFTCTYHVPVSLTFSCSRPESGIFSIEELHPLPAQPIHEEENILHMSLIISTESSCASTPPGDTLPTDAPASHSPFYHSCSPSPATTNEIIR</sequence>
<proteinExistence type="predicted"/>
<accession>A0A284RX10</accession>